<feature type="domain" description="Major coat protein L-A virus" evidence="2">
    <location>
        <begin position="250"/>
        <end position="337"/>
    </location>
</feature>
<evidence type="ECO:0000256" key="1">
    <source>
        <dbReference type="SAM" id="MobiDB-lite"/>
    </source>
</evidence>
<keyword evidence="3" id="KW-0946">Virion</keyword>
<organism evidence="3">
    <name type="scientific">Erysiphales associated totivirus 20</name>
    <dbReference type="NCBI Taxonomy" id="2719850"/>
    <lineage>
        <taxon>Viruses</taxon>
        <taxon>Riboviria</taxon>
        <taxon>Orthornavirae</taxon>
        <taxon>Duplornaviricota</taxon>
        <taxon>Chrymotiviricetes</taxon>
        <taxon>Ghabrivirales</taxon>
        <taxon>Alphatotivirineae</taxon>
        <taxon>Orthototiviridae</taxon>
        <taxon>Totivirus</taxon>
    </lineage>
</organism>
<accession>A0A6G9EME7</accession>
<dbReference type="Pfam" id="PF09220">
    <property type="entry name" value="LA-virus_coat"/>
    <property type="match status" value="1"/>
</dbReference>
<dbReference type="SUPFAM" id="SSF82856">
    <property type="entry name" value="L-A virus major coat protein"/>
    <property type="match status" value="1"/>
</dbReference>
<feature type="region of interest" description="Disordered" evidence="1">
    <location>
        <begin position="640"/>
        <end position="682"/>
    </location>
</feature>
<dbReference type="EMBL" id="MN628291">
    <property type="protein sequence ID" value="QIP68081.1"/>
    <property type="molecule type" value="Genomic_RNA"/>
</dbReference>
<evidence type="ECO:0000259" key="2">
    <source>
        <dbReference type="Pfam" id="PF09220"/>
    </source>
</evidence>
<sequence>MYAKFFESIATATHFNLIKQSFKKAAMTFTTSAVADMDISGRRYTSILEMPTDFQMSVLSPAVWETCGRADVSGYNKKVIGANGRFSMVQAYNENGQRGNNVRVGREKSMEMDATLGDYDSQEAFIYNMLVSWLKALLSEDAVDGKIKFDQKGFSDSHVKYGLGNGLGDVTLDVTLGAPAPTLHARAIAQRDDLNYWTLPYVLKYNAVTLDQQAFYIAHVFGRERPSKLSFEFRIPSINVDALLLEPLGNDVEDETDFDQIDWTNAELMYTWIRDYVELNRCYKAFSAAMDLLGSLAFNPMPSYHEGIWWNNLLPIVHLAPFTPTRARVAATLDGEMLIDEVDSVDFFRSESLNPIAFLANSALGNYAVMMGLYMVLKNASYDYEDWTMALAAINEDTAMTRGIETRAQLISIVFGKEVTSLATDNCHMDFDFSGMDNNGLNIRNMTVLDPDYVPADKIELVVPYVSGSLFAGCINTELDGYQHLKGVSTVSIPERKTMGLRDSFTIANAYRLFGHQINIRDKRTDRHLEIWTNYREFYLPYFSFEQQYTDSDTFQIISSNQRSGRHDDILNARMLRSGDVLTLTISRVEIRMADYGCKSTLKCAAAKRSTKKIVFTPAVKGGGRHTVKNVKTVRALKRSDEQDFRDAGQDVAPQDPMVGDTGSKTLHASTDDPNLDVDAVD</sequence>
<evidence type="ECO:0000313" key="3">
    <source>
        <dbReference type="EMBL" id="QIP68081.1"/>
    </source>
</evidence>
<dbReference type="GO" id="GO:0019028">
    <property type="term" value="C:viral capsid"/>
    <property type="evidence" value="ECO:0007669"/>
    <property type="project" value="UniProtKB-KW"/>
</dbReference>
<dbReference type="InterPro" id="IPR015302">
    <property type="entry name" value="Major_coat_LA-virus"/>
</dbReference>
<reference evidence="3" key="1">
    <citation type="submission" date="2019-10" db="EMBL/GenBank/DDBJ databases">
        <title>The virome associated to Eryshiphales from vegetable crops in Italy.</title>
        <authorList>
            <person name="Chiapello M."/>
            <person name="Turina M."/>
        </authorList>
    </citation>
    <scope>NUCLEOTIDE SEQUENCE</scope>
    <source>
        <strain evidence="3">PM-A_Contig8</strain>
    </source>
</reference>
<dbReference type="Gene3D" id="3.90.1840.10">
    <property type="entry name" value="Major capsid protein"/>
    <property type="match status" value="1"/>
</dbReference>
<proteinExistence type="predicted"/>
<feature type="compositionally biased region" description="Basic and acidic residues" evidence="1">
    <location>
        <begin position="640"/>
        <end position="649"/>
    </location>
</feature>
<protein>
    <submittedName>
        <fullName evidence="3">Coat protein</fullName>
    </submittedName>
</protein>
<name>A0A6G9EME7_9VIRU</name>
<dbReference type="InterPro" id="IPR036332">
    <property type="entry name" value="Major_coat_LA-virus_sf"/>
</dbReference>
<keyword evidence="3" id="KW-0167">Capsid protein</keyword>
<feature type="compositionally biased region" description="Polar residues" evidence="1">
    <location>
        <begin position="663"/>
        <end position="673"/>
    </location>
</feature>